<dbReference type="EMBL" id="JAGFBR010000807">
    <property type="protein sequence ID" value="KAH0433774.1"/>
    <property type="molecule type" value="Genomic_DNA"/>
</dbReference>
<reference evidence="1 2" key="1">
    <citation type="journal article" date="2021" name="Hortic Res">
        <title>Chromosome-scale assembly of the Dendrobium chrysotoxum genome enhances the understanding of orchid evolution.</title>
        <authorList>
            <person name="Zhang Y."/>
            <person name="Zhang G.Q."/>
            <person name="Zhang D."/>
            <person name="Liu X.D."/>
            <person name="Xu X.Y."/>
            <person name="Sun W.H."/>
            <person name="Yu X."/>
            <person name="Zhu X."/>
            <person name="Wang Z.W."/>
            <person name="Zhao X."/>
            <person name="Zhong W.Y."/>
            <person name="Chen H."/>
            <person name="Yin W.L."/>
            <person name="Huang T."/>
            <person name="Niu S.C."/>
            <person name="Liu Z.J."/>
        </authorList>
    </citation>
    <scope>NUCLEOTIDE SEQUENCE [LARGE SCALE GENOMIC DNA]</scope>
    <source>
        <strain evidence="1">Lindl</strain>
    </source>
</reference>
<dbReference type="Proteomes" id="UP000775213">
    <property type="component" value="Unassembled WGS sequence"/>
</dbReference>
<sequence>MGGRSNVSSFGGSNSARHLITHNKHHDGKILQHFGIAICIGVEAPRNSLDLPLETANKHHVINENLMVSYTFLFQIILVELQSPISSL</sequence>
<comment type="caution">
    <text evidence="1">The sequence shown here is derived from an EMBL/GenBank/DDBJ whole genome shotgun (WGS) entry which is preliminary data.</text>
</comment>
<evidence type="ECO:0000313" key="2">
    <source>
        <dbReference type="Proteomes" id="UP000775213"/>
    </source>
</evidence>
<proteinExistence type="predicted"/>
<name>A0AAV7FIF1_DENCH</name>
<dbReference type="AlphaFoldDB" id="A0AAV7FIF1"/>
<protein>
    <submittedName>
        <fullName evidence="1">Uncharacterized protein</fullName>
    </submittedName>
</protein>
<organism evidence="1 2">
    <name type="scientific">Dendrobium chrysotoxum</name>
    <name type="common">Orchid</name>
    <dbReference type="NCBI Taxonomy" id="161865"/>
    <lineage>
        <taxon>Eukaryota</taxon>
        <taxon>Viridiplantae</taxon>
        <taxon>Streptophyta</taxon>
        <taxon>Embryophyta</taxon>
        <taxon>Tracheophyta</taxon>
        <taxon>Spermatophyta</taxon>
        <taxon>Magnoliopsida</taxon>
        <taxon>Liliopsida</taxon>
        <taxon>Asparagales</taxon>
        <taxon>Orchidaceae</taxon>
        <taxon>Epidendroideae</taxon>
        <taxon>Malaxideae</taxon>
        <taxon>Dendrobiinae</taxon>
        <taxon>Dendrobium</taxon>
    </lineage>
</organism>
<keyword evidence="2" id="KW-1185">Reference proteome</keyword>
<gene>
    <name evidence="1" type="ORF">IEQ34_026957</name>
</gene>
<evidence type="ECO:0000313" key="1">
    <source>
        <dbReference type="EMBL" id="KAH0433774.1"/>
    </source>
</evidence>
<accession>A0AAV7FIF1</accession>